<dbReference type="InterPro" id="IPR014729">
    <property type="entry name" value="Rossmann-like_a/b/a_fold"/>
</dbReference>
<dbReference type="InterPro" id="IPR011063">
    <property type="entry name" value="TilS/TtcA_N"/>
</dbReference>
<protein>
    <recommendedName>
        <fullName evidence="1">tRNA(Ile)-lysidine synthetase</fullName>
        <ecNumber evidence="1">6.3.4.19</ecNumber>
    </recommendedName>
</protein>
<dbReference type="GO" id="GO:0032267">
    <property type="term" value="F:tRNA(Ile)-lysidine synthase activity"/>
    <property type="evidence" value="ECO:0007669"/>
    <property type="project" value="UniProtKB-EC"/>
</dbReference>
<dbReference type="SUPFAM" id="SSF52402">
    <property type="entry name" value="Adenine nucleotide alpha hydrolases-like"/>
    <property type="match status" value="1"/>
</dbReference>
<proteinExistence type="inferred from homology"/>
<comment type="catalytic activity">
    <reaction evidence="6">
        <text>cytidine(34) in tRNA(Ile2) + L-lysine + ATP = lysidine(34) in tRNA(Ile2) + AMP + diphosphate + H(+)</text>
        <dbReference type="Rhea" id="RHEA:43744"/>
        <dbReference type="Rhea" id="RHEA-COMP:10625"/>
        <dbReference type="Rhea" id="RHEA-COMP:10670"/>
        <dbReference type="ChEBI" id="CHEBI:15378"/>
        <dbReference type="ChEBI" id="CHEBI:30616"/>
        <dbReference type="ChEBI" id="CHEBI:32551"/>
        <dbReference type="ChEBI" id="CHEBI:33019"/>
        <dbReference type="ChEBI" id="CHEBI:82748"/>
        <dbReference type="ChEBI" id="CHEBI:83665"/>
        <dbReference type="ChEBI" id="CHEBI:456215"/>
        <dbReference type="EC" id="6.3.4.19"/>
    </reaction>
</comment>
<keyword evidence="3" id="KW-0819">tRNA processing</keyword>
<sequence length="218" mass="24426">MLKGEGSQDSLEQRVLRFIRDNQMLSSQQNLVVAVSGGPDSVCLLHVLVELRRELDISLHVAHLNHQLRGSESEADAQYVTELAQRLSIPATIEQREVKAYQVQQRISLEEAAREVRYAFLDQVAESVGAGQVAVGHTVDDHIETILMHLVRGTGTRGLRGLQPYTPLEYLGHSIAVVRPLLAISRHETASYCNHHHLEPRLDVSNLSLSPLRNRIRQ</sequence>
<dbReference type="Pfam" id="PF01171">
    <property type="entry name" value="ATP_bind_3"/>
    <property type="match status" value="1"/>
</dbReference>
<keyword evidence="5" id="KW-0067">ATP-binding</keyword>
<dbReference type="HAMAP" id="MF_01161">
    <property type="entry name" value="tRNA_Ile_lys_synt"/>
    <property type="match status" value="1"/>
</dbReference>
<dbReference type="InterPro" id="IPR012795">
    <property type="entry name" value="tRNA_Ile_lys_synt_N"/>
</dbReference>
<keyword evidence="4" id="KW-0547">Nucleotide-binding</keyword>
<evidence type="ECO:0000256" key="1">
    <source>
        <dbReference type="ARBA" id="ARBA00013267"/>
    </source>
</evidence>
<dbReference type="GO" id="GO:0005524">
    <property type="term" value="F:ATP binding"/>
    <property type="evidence" value="ECO:0007669"/>
    <property type="project" value="UniProtKB-KW"/>
</dbReference>
<dbReference type="PANTHER" id="PTHR43033:SF1">
    <property type="entry name" value="TRNA(ILE)-LYSIDINE SYNTHASE-RELATED"/>
    <property type="match status" value="1"/>
</dbReference>
<reference evidence="8" key="1">
    <citation type="journal article" date="2014" name="Front. Microbiol.">
        <title>High frequency of phylogenetically diverse reductive dehalogenase-homologous genes in deep subseafloor sedimentary metagenomes.</title>
        <authorList>
            <person name="Kawai M."/>
            <person name="Futagami T."/>
            <person name="Toyoda A."/>
            <person name="Takaki Y."/>
            <person name="Nishi S."/>
            <person name="Hori S."/>
            <person name="Arai W."/>
            <person name="Tsubouchi T."/>
            <person name="Morono Y."/>
            <person name="Uchiyama I."/>
            <person name="Ito T."/>
            <person name="Fujiyama A."/>
            <person name="Inagaki F."/>
            <person name="Takami H."/>
        </authorList>
    </citation>
    <scope>NUCLEOTIDE SEQUENCE</scope>
    <source>
        <strain evidence="8">Expedition CK06-06</strain>
    </source>
</reference>
<evidence type="ECO:0000256" key="5">
    <source>
        <dbReference type="ARBA" id="ARBA00022840"/>
    </source>
</evidence>
<dbReference type="Gene3D" id="3.40.50.620">
    <property type="entry name" value="HUPs"/>
    <property type="match status" value="1"/>
</dbReference>
<dbReference type="CDD" id="cd01992">
    <property type="entry name" value="TilS_N"/>
    <property type="match status" value="1"/>
</dbReference>
<dbReference type="GO" id="GO:0008033">
    <property type="term" value="P:tRNA processing"/>
    <property type="evidence" value="ECO:0007669"/>
    <property type="project" value="UniProtKB-KW"/>
</dbReference>
<evidence type="ECO:0000313" key="8">
    <source>
        <dbReference type="EMBL" id="GAJ10733.1"/>
    </source>
</evidence>
<feature type="non-terminal residue" evidence="8">
    <location>
        <position position="218"/>
    </location>
</feature>
<evidence type="ECO:0000256" key="2">
    <source>
        <dbReference type="ARBA" id="ARBA00022598"/>
    </source>
</evidence>
<dbReference type="EC" id="6.3.4.19" evidence="1"/>
<accession>X1TZI4</accession>
<organism evidence="8">
    <name type="scientific">marine sediment metagenome</name>
    <dbReference type="NCBI Taxonomy" id="412755"/>
    <lineage>
        <taxon>unclassified sequences</taxon>
        <taxon>metagenomes</taxon>
        <taxon>ecological metagenomes</taxon>
    </lineage>
</organism>
<dbReference type="InterPro" id="IPR012094">
    <property type="entry name" value="tRNA_Ile_lys_synt"/>
</dbReference>
<dbReference type="EMBL" id="BARW01025634">
    <property type="protein sequence ID" value="GAJ10733.1"/>
    <property type="molecule type" value="Genomic_DNA"/>
</dbReference>
<dbReference type="AlphaFoldDB" id="X1TZI4"/>
<gene>
    <name evidence="8" type="ORF">S12H4_41971</name>
</gene>
<dbReference type="PANTHER" id="PTHR43033">
    <property type="entry name" value="TRNA(ILE)-LYSIDINE SYNTHASE-RELATED"/>
    <property type="match status" value="1"/>
</dbReference>
<evidence type="ECO:0000256" key="3">
    <source>
        <dbReference type="ARBA" id="ARBA00022694"/>
    </source>
</evidence>
<evidence type="ECO:0000256" key="4">
    <source>
        <dbReference type="ARBA" id="ARBA00022741"/>
    </source>
</evidence>
<dbReference type="NCBIfam" id="TIGR02432">
    <property type="entry name" value="lysidine_TilS_N"/>
    <property type="match status" value="1"/>
</dbReference>
<keyword evidence="2" id="KW-0436">Ligase</keyword>
<name>X1TZI4_9ZZZZ</name>
<comment type="caution">
    <text evidence="8">The sequence shown here is derived from an EMBL/GenBank/DDBJ whole genome shotgun (WGS) entry which is preliminary data.</text>
</comment>
<evidence type="ECO:0000256" key="6">
    <source>
        <dbReference type="ARBA" id="ARBA00048539"/>
    </source>
</evidence>
<feature type="domain" description="tRNA(Ile)-lysidine/2-thiocytidine synthase N-terminal" evidence="7">
    <location>
        <begin position="31"/>
        <end position="218"/>
    </location>
</feature>
<evidence type="ECO:0000259" key="7">
    <source>
        <dbReference type="Pfam" id="PF01171"/>
    </source>
</evidence>